<proteinExistence type="predicted"/>
<dbReference type="SFLD" id="SFLDG01129">
    <property type="entry name" value="C1.5:_HAD__Beta-PGM__Phosphata"/>
    <property type="match status" value="1"/>
</dbReference>
<dbReference type="InterPro" id="IPR036412">
    <property type="entry name" value="HAD-like_sf"/>
</dbReference>
<keyword evidence="2" id="KW-1185">Reference proteome</keyword>
<sequence length="206" mass="22831">MSTSAGSIAAVLWDADGVLQHHRGDWVAKMRALGGDHLPEALWQAEGPALRGDEPFTDGIRRALATLQLSDHFTAIVDSWTHVDADPAAFALVDRVRAAGTLCALASNQHDERRRHMVEQMGYADHFDRLYFSSDLRVAKPEPEFFEAIAADLELPASDLLFIDDLEMNVQAAREVGLHAVRHDPDDGAEGLQRILTRYGVRLEPR</sequence>
<dbReference type="InterPro" id="IPR023214">
    <property type="entry name" value="HAD_sf"/>
</dbReference>
<dbReference type="PANTHER" id="PTHR43611:SF3">
    <property type="entry name" value="FLAVIN MONONUCLEOTIDE HYDROLASE 1, CHLOROPLATIC"/>
    <property type="match status" value="1"/>
</dbReference>
<dbReference type="SUPFAM" id="SSF56784">
    <property type="entry name" value="HAD-like"/>
    <property type="match status" value="1"/>
</dbReference>
<keyword evidence="1" id="KW-0378">Hydrolase</keyword>
<reference evidence="2" key="1">
    <citation type="submission" date="2016-10" db="EMBL/GenBank/DDBJ databases">
        <authorList>
            <person name="Varghese N."/>
            <person name="Submissions S."/>
        </authorList>
    </citation>
    <scope>NUCLEOTIDE SEQUENCE [LARGE SCALE GENOMIC DNA]</scope>
    <source>
        <strain evidence="2">DSM 22951</strain>
    </source>
</reference>
<dbReference type="NCBIfam" id="TIGR01509">
    <property type="entry name" value="HAD-SF-IA-v3"/>
    <property type="match status" value="1"/>
</dbReference>
<dbReference type="OrthoDB" id="9797415at2"/>
<gene>
    <name evidence="1" type="ORF">SAMN04489750_1486</name>
</gene>
<dbReference type="EMBL" id="UESZ01000001">
    <property type="protein sequence ID" value="SSA34183.1"/>
    <property type="molecule type" value="Genomic_DNA"/>
</dbReference>
<protein>
    <submittedName>
        <fullName evidence="1">Putative hydrolase of the HAD superfamily</fullName>
    </submittedName>
</protein>
<dbReference type="RefSeq" id="WP_109684778.1">
    <property type="nucleotide sequence ID" value="NZ_QGDN01000001.1"/>
</dbReference>
<dbReference type="PANTHER" id="PTHR43611">
    <property type="entry name" value="ALPHA-D-GLUCOSE 1-PHOSPHATE PHOSPHATASE"/>
    <property type="match status" value="1"/>
</dbReference>
<name>A0A2Y9C1E3_9MICO</name>
<dbReference type="Proteomes" id="UP000250028">
    <property type="component" value="Unassembled WGS sequence"/>
</dbReference>
<accession>A0A2Y9C1E3</accession>
<dbReference type="AlphaFoldDB" id="A0A2Y9C1E3"/>
<dbReference type="Gene3D" id="3.40.50.1000">
    <property type="entry name" value="HAD superfamily/HAD-like"/>
    <property type="match status" value="1"/>
</dbReference>
<dbReference type="Pfam" id="PF00702">
    <property type="entry name" value="Hydrolase"/>
    <property type="match status" value="1"/>
</dbReference>
<dbReference type="GO" id="GO:0016787">
    <property type="term" value="F:hydrolase activity"/>
    <property type="evidence" value="ECO:0007669"/>
    <property type="project" value="UniProtKB-KW"/>
</dbReference>
<evidence type="ECO:0000313" key="2">
    <source>
        <dbReference type="Proteomes" id="UP000250028"/>
    </source>
</evidence>
<dbReference type="PRINTS" id="PR00413">
    <property type="entry name" value="HADHALOGNASE"/>
</dbReference>
<dbReference type="InterPro" id="IPR006439">
    <property type="entry name" value="HAD-SF_hydro_IA"/>
</dbReference>
<evidence type="ECO:0000313" key="1">
    <source>
        <dbReference type="EMBL" id="SSA34183.1"/>
    </source>
</evidence>
<organism evidence="1 2">
    <name type="scientific">Branchiibius hedensis</name>
    <dbReference type="NCBI Taxonomy" id="672460"/>
    <lineage>
        <taxon>Bacteria</taxon>
        <taxon>Bacillati</taxon>
        <taxon>Actinomycetota</taxon>
        <taxon>Actinomycetes</taxon>
        <taxon>Micrococcales</taxon>
        <taxon>Dermacoccaceae</taxon>
        <taxon>Branchiibius</taxon>
    </lineage>
</organism>
<dbReference type="SFLD" id="SFLDS00003">
    <property type="entry name" value="Haloacid_Dehalogenase"/>
    <property type="match status" value="1"/>
</dbReference>